<evidence type="ECO:0000313" key="5">
    <source>
        <dbReference type="Proteomes" id="UP000678237"/>
    </source>
</evidence>
<evidence type="ECO:0000313" key="4">
    <source>
        <dbReference type="EMBL" id="MBS3062985.1"/>
    </source>
</evidence>
<dbReference type="EMBL" id="JAGVWE010000003">
    <property type="protein sequence ID" value="MBS3062985.1"/>
    <property type="molecule type" value="Genomic_DNA"/>
</dbReference>
<organism evidence="4 5">
    <name type="scientific">Candidatus Iainarchaeum sp</name>
    <dbReference type="NCBI Taxonomy" id="3101447"/>
    <lineage>
        <taxon>Archaea</taxon>
        <taxon>Candidatus Iainarchaeota</taxon>
        <taxon>Candidatus Iainarchaeia</taxon>
        <taxon>Candidatus Iainarchaeales</taxon>
        <taxon>Candidatus Iainarchaeaceae</taxon>
        <taxon>Candidatus Iainarchaeum</taxon>
    </lineage>
</organism>
<dbReference type="Proteomes" id="UP000678237">
    <property type="component" value="Unassembled WGS sequence"/>
</dbReference>
<dbReference type="SUPFAM" id="SSF50974">
    <property type="entry name" value="Nitrous oxide reductase, N-terminal domain"/>
    <property type="match status" value="1"/>
</dbReference>
<dbReference type="InterPro" id="IPR011045">
    <property type="entry name" value="N2O_reductase_N"/>
</dbReference>
<dbReference type="Pfam" id="PF21783">
    <property type="entry name" value="YNCE"/>
    <property type="match status" value="1"/>
</dbReference>
<feature type="region of interest" description="Disordered" evidence="2">
    <location>
        <begin position="78"/>
        <end position="100"/>
    </location>
</feature>
<dbReference type="InterPro" id="IPR051200">
    <property type="entry name" value="Host-pathogen_enzymatic-act"/>
</dbReference>
<feature type="domain" description="YNCE-like beta-propeller" evidence="3">
    <location>
        <begin position="281"/>
        <end position="348"/>
    </location>
</feature>
<dbReference type="InterPro" id="IPR019405">
    <property type="entry name" value="Lactonase_7-beta_prop"/>
</dbReference>
<evidence type="ECO:0000256" key="1">
    <source>
        <dbReference type="ARBA" id="ARBA00022729"/>
    </source>
</evidence>
<keyword evidence="1" id="KW-0732">Signal</keyword>
<proteinExistence type="predicted"/>
<accession>A0A8T4LID4</accession>
<evidence type="ECO:0000256" key="2">
    <source>
        <dbReference type="SAM" id="MobiDB-lite"/>
    </source>
</evidence>
<dbReference type="PANTHER" id="PTHR47197">
    <property type="entry name" value="PROTEIN NIRF"/>
    <property type="match status" value="1"/>
</dbReference>
<evidence type="ECO:0000259" key="3">
    <source>
        <dbReference type="Pfam" id="PF21783"/>
    </source>
</evidence>
<dbReference type="InterPro" id="IPR011964">
    <property type="entry name" value="YVTN_b-propeller_repeat"/>
</dbReference>
<dbReference type="AlphaFoldDB" id="A0A8T4LID4"/>
<feature type="compositionally biased region" description="Basic and acidic residues" evidence="2">
    <location>
        <begin position="85"/>
        <end position="99"/>
    </location>
</feature>
<name>A0A8T4LID4_9ARCH</name>
<dbReference type="InterPro" id="IPR015943">
    <property type="entry name" value="WD40/YVTN_repeat-like_dom_sf"/>
</dbReference>
<reference evidence="4" key="1">
    <citation type="submission" date="2021-03" db="EMBL/GenBank/DDBJ databases">
        <authorList>
            <person name="Jaffe A."/>
        </authorList>
    </citation>
    <scope>NUCLEOTIDE SEQUENCE</scope>
    <source>
        <strain evidence="4">RIFCSPLOWO2_01_FULL_58_19</strain>
    </source>
</reference>
<dbReference type="NCBIfam" id="TIGR02276">
    <property type="entry name" value="beta_rpt_yvtn"/>
    <property type="match status" value="2"/>
</dbReference>
<dbReference type="InterPro" id="IPR048433">
    <property type="entry name" value="YNCE-like_beta-prop"/>
</dbReference>
<gene>
    <name evidence="4" type="ORF">J4203_03875</name>
</gene>
<sequence>MKLPLATGVLLLVLLLGCTSPPKTGPERAVYVANEKGASLSVVDAATNKVVETIALGGHPHNVNVSADGKYFFATNHSEDEEEEAGKKEETEHDDHHAGGESFVRILDARTLQLVNSIALEQFGAHVVPSHDGRSLFASDQGADFLEVLDLEEGTRLSRIKTGHGPHGFVVSPNDQFVYTPNVASNDITVIDVAAQEAIGTIVPEYGGHACEKPVAMGIDTGGRYGVVTCGGSFDAYKIDFAEKKAVGRVEFRKGEYPGPIQTPLHPDGKTLYIPDMRNGVVHKVDFESFKLLKDIPVGKGAHGIAFSADGKTAYITLTWENALAVLDLATEQVRARIPVGEEPNGVAVRGGKNQGW</sequence>
<reference evidence="4" key="2">
    <citation type="submission" date="2021-05" db="EMBL/GenBank/DDBJ databases">
        <title>Protein family content uncovers lineage relationships and bacterial pathway maintenance mechanisms in DPANN archaea.</title>
        <authorList>
            <person name="Castelle C.J."/>
            <person name="Meheust R."/>
            <person name="Jaffe A.L."/>
            <person name="Seitz K."/>
            <person name="Gong X."/>
            <person name="Baker B.J."/>
            <person name="Banfield J.F."/>
        </authorList>
    </citation>
    <scope>NUCLEOTIDE SEQUENCE</scope>
    <source>
        <strain evidence="4">RIFCSPLOWO2_01_FULL_58_19</strain>
    </source>
</reference>
<dbReference type="Pfam" id="PF10282">
    <property type="entry name" value="Lactonase"/>
    <property type="match status" value="1"/>
</dbReference>
<dbReference type="PANTHER" id="PTHR47197:SF3">
    <property type="entry name" value="DIHYDRO-HEME D1 DEHYDROGENASE"/>
    <property type="match status" value="1"/>
</dbReference>
<protein>
    <submittedName>
        <fullName evidence="4">Beta-propeller fold lactonase family protein</fullName>
    </submittedName>
</protein>
<comment type="caution">
    <text evidence="4">The sequence shown here is derived from an EMBL/GenBank/DDBJ whole genome shotgun (WGS) entry which is preliminary data.</text>
</comment>
<dbReference type="PROSITE" id="PS51257">
    <property type="entry name" value="PROKAR_LIPOPROTEIN"/>
    <property type="match status" value="1"/>
</dbReference>
<dbReference type="Gene3D" id="2.130.10.10">
    <property type="entry name" value="YVTN repeat-like/Quinoprotein amine dehydrogenase"/>
    <property type="match status" value="2"/>
</dbReference>